<proteinExistence type="predicted"/>
<comment type="caution">
    <text evidence="1">The sequence shown here is derived from an EMBL/GenBank/DDBJ whole genome shotgun (WGS) entry which is preliminary data.</text>
</comment>
<dbReference type="Proteomes" id="UP000253551">
    <property type="component" value="Unassembled WGS sequence"/>
</dbReference>
<reference evidence="1 2" key="1">
    <citation type="journal article" date="2018" name="G3 (Bethesda)">
        <title>Phylogenetic and Phylogenomic Definition of Rhizopus Species.</title>
        <authorList>
            <person name="Gryganskyi A.P."/>
            <person name="Golan J."/>
            <person name="Dolatabadi S."/>
            <person name="Mondo S."/>
            <person name="Robb S."/>
            <person name="Idnurm A."/>
            <person name="Muszewska A."/>
            <person name="Steczkiewicz K."/>
            <person name="Masonjones S."/>
            <person name="Liao H.L."/>
            <person name="Gajdeczka M.T."/>
            <person name="Anike F."/>
            <person name="Vuek A."/>
            <person name="Anishchenko I.M."/>
            <person name="Voigt K."/>
            <person name="de Hoog G.S."/>
            <person name="Smith M.E."/>
            <person name="Heitman J."/>
            <person name="Vilgalys R."/>
            <person name="Stajich J.E."/>
        </authorList>
    </citation>
    <scope>NUCLEOTIDE SEQUENCE [LARGE SCALE GENOMIC DNA]</scope>
    <source>
        <strain evidence="1 2">LSU 92-RS-03</strain>
    </source>
</reference>
<dbReference type="InterPro" id="IPR011949">
    <property type="entry name" value="HAD-SF_hydro_IA_REG-2-like"/>
</dbReference>
<dbReference type="NCBIfam" id="TIGR01549">
    <property type="entry name" value="HAD-SF-IA-v1"/>
    <property type="match status" value="1"/>
</dbReference>
<dbReference type="InterPro" id="IPR051828">
    <property type="entry name" value="HAD-like_hydrolase_domain"/>
</dbReference>
<accession>A0A367K7R3</accession>
<evidence type="ECO:0000313" key="1">
    <source>
        <dbReference type="EMBL" id="RCH98210.1"/>
    </source>
</evidence>
<dbReference type="SUPFAM" id="SSF56784">
    <property type="entry name" value="HAD-like"/>
    <property type="match status" value="1"/>
</dbReference>
<evidence type="ECO:0000313" key="2">
    <source>
        <dbReference type="Proteomes" id="UP000253551"/>
    </source>
</evidence>
<dbReference type="PANTHER" id="PTHR46191">
    <property type="match status" value="1"/>
</dbReference>
<dbReference type="GO" id="GO:0016791">
    <property type="term" value="F:phosphatase activity"/>
    <property type="evidence" value="ECO:0007669"/>
    <property type="project" value="UniProtKB-ARBA"/>
</dbReference>
<dbReference type="OrthoDB" id="444127at2759"/>
<dbReference type="AlphaFoldDB" id="A0A367K7R3"/>
<dbReference type="Gene3D" id="1.10.150.720">
    <property type="entry name" value="Haloacid dehalogenase-like hydrolase"/>
    <property type="match status" value="1"/>
</dbReference>
<dbReference type="InterPro" id="IPR036412">
    <property type="entry name" value="HAD-like_sf"/>
</dbReference>
<dbReference type="STRING" id="4846.A0A367K7R3"/>
<dbReference type="SFLD" id="SFLDG01129">
    <property type="entry name" value="C1.5:_HAD__Beta-PGM__Phosphata"/>
    <property type="match status" value="1"/>
</dbReference>
<dbReference type="GO" id="GO:0005634">
    <property type="term" value="C:nucleus"/>
    <property type="evidence" value="ECO:0007669"/>
    <property type="project" value="TreeGrafter"/>
</dbReference>
<dbReference type="Gene3D" id="3.40.50.1000">
    <property type="entry name" value="HAD superfamily/HAD-like"/>
    <property type="match status" value="1"/>
</dbReference>
<dbReference type="SFLD" id="SFLDS00003">
    <property type="entry name" value="Haloacid_Dehalogenase"/>
    <property type="match status" value="1"/>
</dbReference>
<dbReference type="EMBL" id="PJQM01002093">
    <property type="protein sequence ID" value="RCH98210.1"/>
    <property type="molecule type" value="Genomic_DNA"/>
</dbReference>
<keyword evidence="1" id="KW-0378">Hydrolase</keyword>
<dbReference type="InterPro" id="IPR023214">
    <property type="entry name" value="HAD_sf"/>
</dbReference>
<name>A0A367K7R3_RHIST</name>
<sequence>MSNANKIKLITFDAYNTLFKPRGSLSAQYASIRYALSQRVLNCLFQVEEAKKYGIRVTKDQITTHFGQSYRVQQLKAPFYGINQGMNPKSWWKELVYSTFLNAGVHSKELDPKFDQLYHALYSRFTTAEAYSIFPDVLGTLKELKQQGLKMGVISNSDERVVKVIENLKLNKYFDFILASSVVGYEKPKKAIFDQALSLAGNIPAEDALHIGDDIDKDYFGKYET</sequence>
<keyword evidence="2" id="KW-1185">Reference proteome</keyword>
<dbReference type="InterPro" id="IPR006439">
    <property type="entry name" value="HAD-SF_hydro_IA"/>
</dbReference>
<dbReference type="NCBIfam" id="TIGR02252">
    <property type="entry name" value="DREG-2"/>
    <property type="match status" value="1"/>
</dbReference>
<organism evidence="1 2">
    <name type="scientific">Rhizopus stolonifer</name>
    <name type="common">Rhizopus nigricans</name>
    <dbReference type="NCBI Taxonomy" id="4846"/>
    <lineage>
        <taxon>Eukaryota</taxon>
        <taxon>Fungi</taxon>
        <taxon>Fungi incertae sedis</taxon>
        <taxon>Mucoromycota</taxon>
        <taxon>Mucoromycotina</taxon>
        <taxon>Mucoromycetes</taxon>
        <taxon>Mucorales</taxon>
        <taxon>Mucorineae</taxon>
        <taxon>Rhizopodaceae</taxon>
        <taxon>Rhizopus</taxon>
    </lineage>
</organism>
<dbReference type="InterPro" id="IPR044924">
    <property type="entry name" value="HAD-SF_hydro_IA_REG-2-like_cap"/>
</dbReference>
<protein>
    <submittedName>
        <fullName evidence="1">Haloacid dehalogenase-like hydrolase domain-containing protein 3</fullName>
    </submittedName>
</protein>
<dbReference type="Pfam" id="PF00702">
    <property type="entry name" value="Hydrolase"/>
    <property type="match status" value="1"/>
</dbReference>
<gene>
    <name evidence="1" type="primary">HDHD3_2</name>
    <name evidence="1" type="ORF">CU098_008766</name>
</gene>
<dbReference type="PANTHER" id="PTHR46191:SF2">
    <property type="entry name" value="HALOACID DEHALOGENASE-LIKE HYDROLASE DOMAIN-CONTAINING PROTEIN 3"/>
    <property type="match status" value="1"/>
</dbReference>